<dbReference type="Pfam" id="PF00250">
    <property type="entry name" value="Forkhead"/>
    <property type="match status" value="1"/>
</dbReference>
<dbReference type="Proteomes" id="UP000076722">
    <property type="component" value="Unassembled WGS sequence"/>
</dbReference>
<proteinExistence type="predicted"/>
<evidence type="ECO:0000256" key="7">
    <source>
        <dbReference type="SAM" id="MobiDB-lite"/>
    </source>
</evidence>
<evidence type="ECO:0000256" key="3">
    <source>
        <dbReference type="ARBA" id="ARBA00023125"/>
    </source>
</evidence>
<reference evidence="10 11" key="1">
    <citation type="journal article" date="2016" name="Mol. Biol. Evol.">
        <title>Comparative Genomics of Early-Diverging Mushroom-Forming Fungi Provides Insights into the Origins of Lignocellulose Decay Capabilities.</title>
        <authorList>
            <person name="Nagy L.G."/>
            <person name="Riley R."/>
            <person name="Tritt A."/>
            <person name="Adam C."/>
            <person name="Daum C."/>
            <person name="Floudas D."/>
            <person name="Sun H."/>
            <person name="Yadav J.S."/>
            <person name="Pangilinan J."/>
            <person name="Larsson K.H."/>
            <person name="Matsuura K."/>
            <person name="Barry K."/>
            <person name="Labutti K."/>
            <person name="Kuo R."/>
            <person name="Ohm R.A."/>
            <person name="Bhattacharya S.S."/>
            <person name="Shirouzu T."/>
            <person name="Yoshinaga Y."/>
            <person name="Martin F.M."/>
            <person name="Grigoriev I.V."/>
            <person name="Hibbett D.S."/>
        </authorList>
    </citation>
    <scope>NUCLEOTIDE SEQUENCE [LARGE SCALE GENOMIC DNA]</scope>
    <source>
        <strain evidence="10 11">HHB9708</strain>
    </source>
</reference>
<feature type="compositionally biased region" description="Low complexity" evidence="7">
    <location>
        <begin position="531"/>
        <end position="555"/>
    </location>
</feature>
<dbReference type="InterPro" id="IPR008984">
    <property type="entry name" value="SMAD_FHA_dom_sf"/>
</dbReference>
<organism evidence="10 11">
    <name type="scientific">Sistotremastrum niveocremeum HHB9708</name>
    <dbReference type="NCBI Taxonomy" id="1314777"/>
    <lineage>
        <taxon>Eukaryota</taxon>
        <taxon>Fungi</taxon>
        <taxon>Dikarya</taxon>
        <taxon>Basidiomycota</taxon>
        <taxon>Agaricomycotina</taxon>
        <taxon>Agaricomycetes</taxon>
        <taxon>Sistotremastrales</taxon>
        <taxon>Sistotremastraceae</taxon>
        <taxon>Sertulicium</taxon>
        <taxon>Sertulicium niveocremeum</taxon>
    </lineage>
</organism>
<dbReference type="CDD" id="cd00059">
    <property type="entry name" value="FH_FOX"/>
    <property type="match status" value="1"/>
</dbReference>
<gene>
    <name evidence="10" type="ORF">SISNIDRAFT_449051</name>
</gene>
<feature type="domain" description="FHA" evidence="8">
    <location>
        <begin position="35"/>
        <end position="102"/>
    </location>
</feature>
<keyword evidence="2" id="KW-0805">Transcription regulation</keyword>
<evidence type="ECO:0000259" key="9">
    <source>
        <dbReference type="PROSITE" id="PS50039"/>
    </source>
</evidence>
<feature type="region of interest" description="Disordered" evidence="7">
    <location>
        <begin position="310"/>
        <end position="409"/>
    </location>
</feature>
<feature type="compositionally biased region" description="Pro residues" evidence="7">
    <location>
        <begin position="346"/>
        <end position="369"/>
    </location>
</feature>
<keyword evidence="5 6" id="KW-0539">Nucleus</keyword>
<accession>A0A164Z488</accession>
<feature type="region of interest" description="Disordered" evidence="7">
    <location>
        <begin position="502"/>
        <end position="585"/>
    </location>
</feature>
<dbReference type="SUPFAM" id="SSF49879">
    <property type="entry name" value="SMAD/FHA domain"/>
    <property type="match status" value="1"/>
</dbReference>
<dbReference type="PROSITE" id="PS50039">
    <property type="entry name" value="FORK_HEAD_3"/>
    <property type="match status" value="1"/>
</dbReference>
<protein>
    <recommendedName>
        <fullName evidence="12">Fork-head domain-containing protein</fullName>
    </recommendedName>
</protein>
<dbReference type="InterPro" id="IPR036388">
    <property type="entry name" value="WH-like_DNA-bd_sf"/>
</dbReference>
<evidence type="ECO:0000256" key="5">
    <source>
        <dbReference type="ARBA" id="ARBA00023242"/>
    </source>
</evidence>
<dbReference type="PANTHER" id="PTHR45881:SF1">
    <property type="entry name" value="FORK HEAD PROTEIN HOMOLOG 2"/>
    <property type="match status" value="1"/>
</dbReference>
<keyword evidence="3 6" id="KW-0238">DNA-binding</keyword>
<feature type="compositionally biased region" description="Pro residues" evidence="7">
    <location>
        <begin position="160"/>
        <end position="172"/>
    </location>
</feature>
<evidence type="ECO:0000313" key="10">
    <source>
        <dbReference type="EMBL" id="KZS97532.1"/>
    </source>
</evidence>
<dbReference type="Pfam" id="PF00498">
    <property type="entry name" value="FHA"/>
    <property type="match status" value="1"/>
</dbReference>
<keyword evidence="4" id="KW-0804">Transcription</keyword>
<dbReference type="PANTHER" id="PTHR45881">
    <property type="entry name" value="CHECKPOINT SUPPRESSOR 1-LIKE, ISOFORM A-RELATED"/>
    <property type="match status" value="1"/>
</dbReference>
<feature type="compositionally biased region" description="Basic and acidic residues" evidence="7">
    <location>
        <begin position="513"/>
        <end position="530"/>
    </location>
</feature>
<dbReference type="OrthoDB" id="5954824at2759"/>
<evidence type="ECO:0000259" key="8">
    <source>
        <dbReference type="PROSITE" id="PS50006"/>
    </source>
</evidence>
<dbReference type="InterPro" id="IPR036390">
    <property type="entry name" value="WH_DNA-bd_sf"/>
</dbReference>
<keyword evidence="11" id="KW-1185">Reference proteome</keyword>
<dbReference type="InterPro" id="IPR001766">
    <property type="entry name" value="Fork_head_dom"/>
</dbReference>
<dbReference type="Gene3D" id="2.60.200.20">
    <property type="match status" value="1"/>
</dbReference>
<feature type="compositionally biased region" description="Low complexity" evidence="7">
    <location>
        <begin position="199"/>
        <end position="209"/>
    </location>
</feature>
<dbReference type="GO" id="GO:0000981">
    <property type="term" value="F:DNA-binding transcription factor activity, RNA polymerase II-specific"/>
    <property type="evidence" value="ECO:0007669"/>
    <property type="project" value="TreeGrafter"/>
</dbReference>
<dbReference type="SMART" id="SM00339">
    <property type="entry name" value="FH"/>
    <property type="match status" value="1"/>
</dbReference>
<dbReference type="GO" id="GO:0000978">
    <property type="term" value="F:RNA polymerase II cis-regulatory region sequence-specific DNA binding"/>
    <property type="evidence" value="ECO:0007669"/>
    <property type="project" value="TreeGrafter"/>
</dbReference>
<evidence type="ECO:0000313" key="11">
    <source>
        <dbReference type="Proteomes" id="UP000076722"/>
    </source>
</evidence>
<evidence type="ECO:0000256" key="2">
    <source>
        <dbReference type="ARBA" id="ARBA00023015"/>
    </source>
</evidence>
<feature type="domain" description="Fork-head" evidence="9">
    <location>
        <begin position="224"/>
        <end position="318"/>
    </location>
</feature>
<feature type="compositionally biased region" description="Pro residues" evidence="7">
    <location>
        <begin position="378"/>
        <end position="392"/>
    </location>
</feature>
<feature type="region of interest" description="Disordered" evidence="7">
    <location>
        <begin position="129"/>
        <end position="220"/>
    </location>
</feature>
<dbReference type="PRINTS" id="PR00053">
    <property type="entry name" value="FORKHEAD"/>
</dbReference>
<dbReference type="AlphaFoldDB" id="A0A164Z488"/>
<feature type="compositionally biased region" description="Polar residues" evidence="7">
    <location>
        <begin position="400"/>
        <end position="409"/>
    </location>
</feature>
<evidence type="ECO:0000256" key="4">
    <source>
        <dbReference type="ARBA" id="ARBA00023163"/>
    </source>
</evidence>
<dbReference type="STRING" id="1314777.A0A164Z488"/>
<dbReference type="EMBL" id="KV419396">
    <property type="protein sequence ID" value="KZS97532.1"/>
    <property type="molecule type" value="Genomic_DNA"/>
</dbReference>
<dbReference type="PROSITE" id="PS50006">
    <property type="entry name" value="FHA_DOMAIN"/>
    <property type="match status" value="1"/>
</dbReference>
<evidence type="ECO:0000256" key="1">
    <source>
        <dbReference type="ARBA" id="ARBA00004123"/>
    </source>
</evidence>
<evidence type="ECO:0000256" key="6">
    <source>
        <dbReference type="PROSITE-ProRule" id="PRU00089"/>
    </source>
</evidence>
<dbReference type="InterPro" id="IPR000253">
    <property type="entry name" value="FHA_dom"/>
</dbReference>
<dbReference type="Gene3D" id="1.10.10.10">
    <property type="entry name" value="Winged helix-like DNA-binding domain superfamily/Winged helix DNA-binding domain"/>
    <property type="match status" value="1"/>
</dbReference>
<comment type="subcellular location">
    <subcellularLocation>
        <location evidence="1 6">Nucleus</location>
    </subcellularLocation>
</comment>
<name>A0A164Z488_9AGAM</name>
<dbReference type="CDD" id="cd22701">
    <property type="entry name" value="FHA_FKH1-like"/>
    <property type="match status" value="1"/>
</dbReference>
<feature type="DNA-binding region" description="Fork-head" evidence="6">
    <location>
        <begin position="224"/>
        <end position="318"/>
    </location>
</feature>
<dbReference type="SUPFAM" id="SSF46785">
    <property type="entry name" value="Winged helix' DNA-binding domain"/>
    <property type="match status" value="1"/>
</dbReference>
<evidence type="ECO:0008006" key="12">
    <source>
        <dbReference type="Google" id="ProtNLM"/>
    </source>
</evidence>
<sequence length="601" mass="63547">MSGSNGNSVTSDDKISAYYSLAFPNFTYYLQTLNVSIGRRPIPSSNPSTSAPIDPSQIVDVDLGPLKSVSRLHARIEYEEDEERFVLVVLGRNGAWVDGVWAASGSMVPLSARSQIQIASRTFHFVLPPPPEDSVAPSSPSSEGRVRSPSVDITSVSPESAPPSPSPPPPPVKVEKPEPVLKPKVAAKKRKRSETTESAPAAPKAVAAKSLPTKPDPPVEMPLKPSLTYSVLCYRAIKALGGRGTLQEICTWMMENFLWYKLNEGSGWEGSVRHNLSSNKAFCKSKAKSEDRGKGYYWNINKECEHLFDESSGKAVGRTAGKKKEKGGAPLSEPPLKRSVAQSRAPLPPPLTNVPLPTPAATPTPPSLPPTSHSNAPPANPPIANPSKPPAPTAGVASKSPAQNQSSDTQIPASVKLPILVKALPPDHPAVLAASKSTSTPAGLEVPPMVLDAGTLILSPVIFSSLTPEQIKELEELGAKKAIEVLQAHLVRFLKEKMASGANGKVKTKKSKKDKDKKGERDKEKDKSGGKDANAASGTATPTAATAVATSGPSVCEVPRKVDSAFTSPFPLPPGAAAAMAAEHNDEPAFKKRKVEIDVAS</sequence>
<dbReference type="GO" id="GO:0005634">
    <property type="term" value="C:nucleus"/>
    <property type="evidence" value="ECO:0007669"/>
    <property type="project" value="UniProtKB-SubCell"/>
</dbReference>